<name>A0A4U5M769_STECR</name>
<protein>
    <recommendedName>
        <fullName evidence="3">F-box domain-containing protein</fullName>
    </recommendedName>
</protein>
<sequence length="270" mass="31340">MNLVPAFFIHSVCHSVSRDSLYDLNSIPSPTWSTLASRHLQVGKDLNVGTILYDSPILKHLNKCKIERLLVDQSDQSDKIDVRYDRIQNICFNIALDGRETPRVAPQLDKILDSSRKILSRFPRRVAQQLKIMAHVNDSLAEEYLKKSKHFWQIPVERINPSNFSRTNEIFMTSVIEWHIRNNPNLKQIRATPLDFLWPPVIIEAWIDNSMAQDLFVSYVNVESAQKGVDDVKRCRKELQFEFQVVKKGHEKMISITHPKTRAVLEIHFA</sequence>
<dbReference type="EMBL" id="AZBU02000009">
    <property type="protein sequence ID" value="TKR64682.1"/>
    <property type="molecule type" value="Genomic_DNA"/>
</dbReference>
<reference evidence="1 2" key="2">
    <citation type="journal article" date="2019" name="G3 (Bethesda)">
        <title>Hybrid Assembly of the Genome of the Entomopathogenic Nematode Steinernema carpocapsae Identifies the X-Chromosome.</title>
        <authorList>
            <person name="Serra L."/>
            <person name="Macchietto M."/>
            <person name="Macias-Munoz A."/>
            <person name="McGill C.J."/>
            <person name="Rodriguez I.M."/>
            <person name="Rodriguez B."/>
            <person name="Murad R."/>
            <person name="Mortazavi A."/>
        </authorList>
    </citation>
    <scope>NUCLEOTIDE SEQUENCE [LARGE SCALE GENOMIC DNA]</scope>
    <source>
        <strain evidence="1 2">ALL</strain>
    </source>
</reference>
<gene>
    <name evidence="1" type="ORF">L596_025172</name>
</gene>
<accession>A0A4U5M769</accession>
<reference evidence="1 2" key="1">
    <citation type="journal article" date="2015" name="Genome Biol.">
        <title>Comparative genomics of Steinernema reveals deeply conserved gene regulatory networks.</title>
        <authorList>
            <person name="Dillman A.R."/>
            <person name="Macchietto M."/>
            <person name="Porter C.F."/>
            <person name="Rogers A."/>
            <person name="Williams B."/>
            <person name="Antoshechkin I."/>
            <person name="Lee M.M."/>
            <person name="Goodwin Z."/>
            <person name="Lu X."/>
            <person name="Lewis E.E."/>
            <person name="Goodrich-Blair H."/>
            <person name="Stock S.P."/>
            <person name="Adams B.J."/>
            <person name="Sternberg P.W."/>
            <person name="Mortazavi A."/>
        </authorList>
    </citation>
    <scope>NUCLEOTIDE SEQUENCE [LARGE SCALE GENOMIC DNA]</scope>
    <source>
        <strain evidence="1 2">ALL</strain>
    </source>
</reference>
<evidence type="ECO:0008006" key="3">
    <source>
        <dbReference type="Google" id="ProtNLM"/>
    </source>
</evidence>
<comment type="caution">
    <text evidence="1">The sequence shown here is derived from an EMBL/GenBank/DDBJ whole genome shotgun (WGS) entry which is preliminary data.</text>
</comment>
<dbReference type="AlphaFoldDB" id="A0A4U5M769"/>
<evidence type="ECO:0000313" key="2">
    <source>
        <dbReference type="Proteomes" id="UP000298663"/>
    </source>
</evidence>
<proteinExistence type="predicted"/>
<dbReference type="Proteomes" id="UP000298663">
    <property type="component" value="Unassembled WGS sequence"/>
</dbReference>
<keyword evidence="2" id="KW-1185">Reference proteome</keyword>
<organism evidence="1 2">
    <name type="scientific">Steinernema carpocapsae</name>
    <name type="common">Entomopathogenic nematode</name>
    <dbReference type="NCBI Taxonomy" id="34508"/>
    <lineage>
        <taxon>Eukaryota</taxon>
        <taxon>Metazoa</taxon>
        <taxon>Ecdysozoa</taxon>
        <taxon>Nematoda</taxon>
        <taxon>Chromadorea</taxon>
        <taxon>Rhabditida</taxon>
        <taxon>Tylenchina</taxon>
        <taxon>Panagrolaimomorpha</taxon>
        <taxon>Strongyloidoidea</taxon>
        <taxon>Steinernematidae</taxon>
        <taxon>Steinernema</taxon>
    </lineage>
</organism>
<evidence type="ECO:0000313" key="1">
    <source>
        <dbReference type="EMBL" id="TKR64682.1"/>
    </source>
</evidence>